<evidence type="ECO:0000256" key="7">
    <source>
        <dbReference type="ARBA" id="ARBA00023002"/>
    </source>
</evidence>
<keyword evidence="9 14" id="KW-0805">Transcription regulation</keyword>
<name>A0A146LE43_LYGHE</name>
<feature type="region of interest" description="Disordered" evidence="15">
    <location>
        <begin position="778"/>
        <end position="807"/>
    </location>
</feature>
<keyword evidence="3" id="KW-0678">Repressor</keyword>
<keyword evidence="4 14" id="KW-0479">Metal-binding</keyword>
<dbReference type="SUPFAM" id="SSF51197">
    <property type="entry name" value="Clavaminate synthase-like"/>
    <property type="match status" value="1"/>
</dbReference>
<feature type="region of interest" description="Disordered" evidence="15">
    <location>
        <begin position="1"/>
        <end position="133"/>
    </location>
</feature>
<dbReference type="GO" id="GO:0140680">
    <property type="term" value="F:histone H3K36me/H3K36me2 demethylase activity"/>
    <property type="evidence" value="ECO:0007669"/>
    <property type="project" value="UniProtKB-EC"/>
</dbReference>
<comment type="catalytic activity">
    <reaction evidence="13 14">
        <text>N(6),N(6)-dimethyl-L-lysyl(36)-[histone H3] + 2 2-oxoglutarate + 2 O2 = L-lysyl(36)-[histone H3] + 2 formaldehyde + 2 succinate + 2 CO2</text>
        <dbReference type="Rhea" id="RHEA:42032"/>
        <dbReference type="Rhea" id="RHEA-COMP:9785"/>
        <dbReference type="Rhea" id="RHEA-COMP:9787"/>
        <dbReference type="ChEBI" id="CHEBI:15379"/>
        <dbReference type="ChEBI" id="CHEBI:16526"/>
        <dbReference type="ChEBI" id="CHEBI:16810"/>
        <dbReference type="ChEBI" id="CHEBI:16842"/>
        <dbReference type="ChEBI" id="CHEBI:29969"/>
        <dbReference type="ChEBI" id="CHEBI:30031"/>
        <dbReference type="ChEBI" id="CHEBI:61976"/>
        <dbReference type="EC" id="1.14.11.27"/>
    </reaction>
</comment>
<comment type="subcellular location">
    <subcellularLocation>
        <location evidence="1 14">Nucleus</location>
    </subcellularLocation>
</comment>
<dbReference type="EC" id="1.14.11.27" evidence="14"/>
<dbReference type="Pfam" id="PF21233">
    <property type="entry name" value="WHD_RIOX1"/>
    <property type="match status" value="1"/>
</dbReference>
<evidence type="ECO:0000256" key="1">
    <source>
        <dbReference type="ARBA" id="ARBA00004123"/>
    </source>
</evidence>
<feature type="compositionally biased region" description="Basic and acidic residues" evidence="15">
    <location>
        <begin position="44"/>
        <end position="61"/>
    </location>
</feature>
<organism evidence="17">
    <name type="scientific">Lygus hesperus</name>
    <name type="common">Western plant bug</name>
    <dbReference type="NCBI Taxonomy" id="30085"/>
    <lineage>
        <taxon>Eukaryota</taxon>
        <taxon>Metazoa</taxon>
        <taxon>Ecdysozoa</taxon>
        <taxon>Arthropoda</taxon>
        <taxon>Hexapoda</taxon>
        <taxon>Insecta</taxon>
        <taxon>Pterygota</taxon>
        <taxon>Neoptera</taxon>
        <taxon>Paraneoptera</taxon>
        <taxon>Hemiptera</taxon>
        <taxon>Heteroptera</taxon>
        <taxon>Panheteroptera</taxon>
        <taxon>Cimicomorpha</taxon>
        <taxon>Miridae</taxon>
        <taxon>Mirini</taxon>
        <taxon>Lygus</taxon>
    </lineage>
</organism>
<keyword evidence="17" id="KW-0489">Methyltransferase</keyword>
<dbReference type="GO" id="GO:0032259">
    <property type="term" value="P:methylation"/>
    <property type="evidence" value="ECO:0007669"/>
    <property type="project" value="UniProtKB-KW"/>
</dbReference>
<keyword evidence="11 14" id="KW-0539">Nucleus</keyword>
<dbReference type="Pfam" id="PF08007">
    <property type="entry name" value="JmjC_2"/>
    <property type="match status" value="1"/>
</dbReference>
<evidence type="ECO:0000256" key="9">
    <source>
        <dbReference type="ARBA" id="ARBA00023015"/>
    </source>
</evidence>
<dbReference type="InterPro" id="IPR049043">
    <property type="entry name" value="WHD_RIOX1"/>
</dbReference>
<accession>A0A146LE43</accession>
<dbReference type="GO" id="GO:0005730">
    <property type="term" value="C:nucleolus"/>
    <property type="evidence" value="ECO:0007669"/>
    <property type="project" value="TreeGrafter"/>
</dbReference>
<evidence type="ECO:0000256" key="4">
    <source>
        <dbReference type="ARBA" id="ARBA00022723"/>
    </source>
</evidence>
<comment type="cofactor">
    <cofactor evidence="14">
        <name>Fe(2+)</name>
        <dbReference type="ChEBI" id="CHEBI:29033"/>
    </cofactor>
    <text evidence="14">Binds 1 Fe(2+) ion per subunit.</text>
</comment>
<evidence type="ECO:0000256" key="6">
    <source>
        <dbReference type="ARBA" id="ARBA00022964"/>
    </source>
</evidence>
<dbReference type="InterPro" id="IPR003347">
    <property type="entry name" value="JmjC_dom"/>
</dbReference>
<dbReference type="PROSITE" id="PS51184">
    <property type="entry name" value="JMJC"/>
    <property type="match status" value="1"/>
</dbReference>
<dbReference type="InterPro" id="IPR039994">
    <property type="entry name" value="NO66-like"/>
</dbReference>
<evidence type="ECO:0000256" key="12">
    <source>
        <dbReference type="ARBA" id="ARBA00025670"/>
    </source>
</evidence>
<dbReference type="GO" id="GO:0008168">
    <property type="term" value="F:methyltransferase activity"/>
    <property type="evidence" value="ECO:0007669"/>
    <property type="project" value="UniProtKB-KW"/>
</dbReference>
<keyword evidence="6 14" id="KW-0223">Dioxygenase</keyword>
<feature type="region of interest" description="Disordered" evidence="15">
    <location>
        <begin position="149"/>
        <end position="207"/>
    </location>
</feature>
<evidence type="ECO:0000256" key="15">
    <source>
        <dbReference type="SAM" id="MobiDB-lite"/>
    </source>
</evidence>
<sequence>MVPDNEPVSAFSAYNKVNSSGSRKQRRNKMKKLKKKSQAGKPKPKVEPESKRGKKLGDKSTKVVKVKNTPAKSVGVKLNKTPLLEISPDTPSVSGILSKKGKAKKRKISNETDEVSPKSVVVKGKKPDKKKSARSFSLLNDSLDLASTSTLRNMPSSTPAKLDLDSSDDDDDVMESVNSYKAEMESSRIHSAKRKRQTKRVDSAKKRALDAEGSEVMGKNALQRLLDPINVDTFMKDYWEKRVLHVPASDPTKFSNLLSTEMMDKALRNEILCFGRDLDVTTYTDGEKQNHNVEGSRAQAHVVWDFYANGCSIRLLHPHTHSKQLMIVMSALQEYFGCLVGANSYLTPPSSQGFAPHYDDIEAFILQLEGRKRWRVYKPRSKHEVLPRFSSPNFSEADLSDPPVFDAILSPGDLLYFPRGYIHQAHTVHNEHSLHVTISAYQKTSWLDLMDKLVPSALKTAAANDVDFRRGLPIGYLRQAGVFTKHVPTERKALIHTAKQLVAKLVNYIDIDSAVDELGVQFMHDALPPVLTPAEAACSVIGNGWRMEANGKLKNKIEFPPTTRVRLTRANCYRLVQEDVVGPEGGSTTQVSLYYTVDNSSLYHGEEPNFLVVDADLLLTLRALVNAYPQFTTISDLPYDTEDKMYGLICDLWDHGLLVTETPSQPIDNQASIVIPDASRGSKTGPKGDNGGNALNGSLVEGSLPSTDDEEDVDYEEDVDDEEDLDEEEDDVDDEEDDVDDEDDEEGVMHTVENLDDDLRELLCDDGSDIDEEEMEALNNLDIEDLLDSSLEDAEEEEDEEEEEEED</sequence>
<evidence type="ECO:0000259" key="16">
    <source>
        <dbReference type="PROSITE" id="PS51184"/>
    </source>
</evidence>
<evidence type="ECO:0000256" key="8">
    <source>
        <dbReference type="ARBA" id="ARBA00023004"/>
    </source>
</evidence>
<proteinExistence type="inferred from homology"/>
<dbReference type="EMBL" id="GDHC01013849">
    <property type="protein sequence ID" value="JAQ04780.1"/>
    <property type="molecule type" value="Transcribed_RNA"/>
</dbReference>
<evidence type="ECO:0000313" key="17">
    <source>
        <dbReference type="EMBL" id="JAQ04780.1"/>
    </source>
</evidence>
<protein>
    <recommendedName>
        <fullName evidence="14">Bifunctional lysine-specific demethylase and histidyl-hydroxylase</fullName>
        <ecNumber evidence="14">1.14.11.27</ecNumber>
    </recommendedName>
</protein>
<dbReference type="PANTHER" id="PTHR13096">
    <property type="entry name" value="MINA53 MYC INDUCED NUCLEAR ANTIGEN"/>
    <property type="match status" value="1"/>
</dbReference>
<comment type="similarity">
    <text evidence="2">Belongs to the ROX family. NO66 subfamily.</text>
</comment>
<dbReference type="FunFam" id="3.90.930.40:FF:000001">
    <property type="entry name" value="ribosomal oxygenase 1 isoform X1"/>
    <property type="match status" value="1"/>
</dbReference>
<dbReference type="PANTHER" id="PTHR13096:SF8">
    <property type="entry name" value="RIBOSOMAL OXYGENASE 1"/>
    <property type="match status" value="1"/>
</dbReference>
<dbReference type="Gene3D" id="3.90.930.40">
    <property type="match status" value="1"/>
</dbReference>
<evidence type="ECO:0000256" key="13">
    <source>
        <dbReference type="ARBA" id="ARBA00047915"/>
    </source>
</evidence>
<feature type="domain" description="JmjC" evidence="16">
    <location>
        <begin position="311"/>
        <end position="457"/>
    </location>
</feature>
<feature type="compositionally biased region" description="Polar residues" evidence="15">
    <location>
        <begin position="149"/>
        <end position="159"/>
    </location>
</feature>
<dbReference type="AlphaFoldDB" id="A0A146LE43"/>
<evidence type="ECO:0000256" key="5">
    <source>
        <dbReference type="ARBA" id="ARBA00022853"/>
    </source>
</evidence>
<keyword evidence="5" id="KW-0156">Chromatin regulator</keyword>
<keyword evidence="17" id="KW-0808">Transferase</keyword>
<evidence type="ECO:0000256" key="14">
    <source>
        <dbReference type="RuleBase" id="RU366061"/>
    </source>
</evidence>
<feature type="compositionally biased region" description="Acidic residues" evidence="15">
    <location>
        <begin position="165"/>
        <end position="174"/>
    </location>
</feature>
<feature type="compositionally biased region" description="Basic residues" evidence="15">
    <location>
        <begin position="123"/>
        <end position="133"/>
    </location>
</feature>
<dbReference type="GO" id="GO:0032453">
    <property type="term" value="F:histone H3K4 demethylase activity"/>
    <property type="evidence" value="ECO:0007669"/>
    <property type="project" value="TreeGrafter"/>
</dbReference>
<evidence type="ECO:0000256" key="10">
    <source>
        <dbReference type="ARBA" id="ARBA00023163"/>
    </source>
</evidence>
<evidence type="ECO:0000256" key="3">
    <source>
        <dbReference type="ARBA" id="ARBA00022491"/>
    </source>
</evidence>
<dbReference type="Gene3D" id="1.10.10.1500">
    <property type="entry name" value="JmjC domain-containing ribosomal oxygenase (ROX), dimer domain"/>
    <property type="match status" value="1"/>
</dbReference>
<feature type="compositionally biased region" description="Acidic residues" evidence="15">
    <location>
        <begin position="707"/>
        <end position="746"/>
    </location>
</feature>
<reference evidence="17" key="1">
    <citation type="journal article" date="2016" name="Gigascience">
        <title>De novo construction of an expanded transcriptome assembly for the western tarnished plant bug, Lygus hesperus.</title>
        <authorList>
            <person name="Tassone E.E."/>
            <person name="Geib S.M."/>
            <person name="Hall B."/>
            <person name="Fabrick J.A."/>
            <person name="Brent C.S."/>
            <person name="Hull J.J."/>
        </authorList>
    </citation>
    <scope>NUCLEOTIDE SEQUENCE</scope>
</reference>
<gene>
    <name evidence="17" type="primary">AAEL009382</name>
    <name evidence="17" type="ORF">g.57644</name>
</gene>
<feature type="compositionally biased region" description="Basic residues" evidence="15">
    <location>
        <begin position="23"/>
        <end position="38"/>
    </location>
</feature>
<evidence type="ECO:0000256" key="11">
    <source>
        <dbReference type="ARBA" id="ARBA00023242"/>
    </source>
</evidence>
<keyword evidence="8 14" id="KW-0408">Iron</keyword>
<keyword evidence="7 14" id="KW-0560">Oxidoreductase</keyword>
<feature type="region of interest" description="Disordered" evidence="15">
    <location>
        <begin position="669"/>
        <end position="756"/>
    </location>
</feature>
<evidence type="ECO:0000256" key="2">
    <source>
        <dbReference type="ARBA" id="ARBA00010309"/>
    </source>
</evidence>
<dbReference type="Gene3D" id="2.60.120.650">
    <property type="entry name" value="Cupin"/>
    <property type="match status" value="1"/>
</dbReference>
<comment type="function">
    <text evidence="12">Oxygenase that can act as both a histone lysine demethylase and a ribosomal histidine hydroxylase. Specifically demethylates 'Lys-4' (H3K4me) and 'Lys-36' (H3K36me) of histone H3, thereby playing a central role in histone code.</text>
</comment>
<keyword evidence="10 14" id="KW-0804">Transcription</keyword>
<dbReference type="GO" id="GO:0005506">
    <property type="term" value="F:iron ion binding"/>
    <property type="evidence" value="ECO:0007669"/>
    <property type="project" value="UniProtKB-UniRule"/>
</dbReference>